<feature type="domain" description="Lipoyl-binding" evidence="11">
    <location>
        <begin position="197"/>
        <end position="270"/>
    </location>
</feature>
<dbReference type="RefSeq" id="WP_115249717.1">
    <property type="nucleotide sequence ID" value="NZ_UGSP01000001.1"/>
</dbReference>
<dbReference type="GO" id="GO:0005737">
    <property type="term" value="C:cytoplasm"/>
    <property type="evidence" value="ECO:0007669"/>
    <property type="project" value="TreeGrafter"/>
</dbReference>
<evidence type="ECO:0000256" key="10">
    <source>
        <dbReference type="SAM" id="MobiDB-lite"/>
    </source>
</evidence>
<evidence type="ECO:0000256" key="2">
    <source>
        <dbReference type="ARBA" id="ARBA00011484"/>
    </source>
</evidence>
<keyword evidence="13" id="KW-0670">Pyruvate</keyword>
<dbReference type="InterPro" id="IPR023213">
    <property type="entry name" value="CAT-like_dom_sf"/>
</dbReference>
<keyword evidence="5 9" id="KW-0450">Lipoyl</keyword>
<dbReference type="CDD" id="cd06849">
    <property type="entry name" value="lipoyl_domain"/>
    <property type="match status" value="3"/>
</dbReference>
<dbReference type="GeneID" id="300133778"/>
<sequence>MAKEIQIPDIGGDEVTVTEVMVKAGDTVEVDQSVINVEGDKASMEVPSPETGVIKEVLVKVGDKVSTGTPMFILEGAAAAPAPAAEEKAAAPQSAGGSVIEIHVPDIGGDEVNVTEILVNVGDSVAEEQSILNVEGDKASMEVPAPVAGVVKEILIKVGDKVSTGSLVMKFETTAAAPAAQPAAEAPAAPAAVSGGVQDVHVPDIGGDEVNVTEIMVAVGDSVSEEQSLITVEGDKASMEVPAPFAGVVKEILVKSGDKVSTGSLIMRFEVAGSAPAAAPVAQPTAAPAQTQAAAPAAPAQSAQPANQAEVTASASFAHATPVVRRLAREFGVNLDKVKGTGRKGRILKEDVQAYVKAAVKAVESGSVSAASTGAANGAGLGLLPWPKVDFSKFGEVEQVELGRIQKISGANLHRNWVMIPHVTQWDKADITDLEQFRKEQNVLAEKQKLDVKITPLVFIMKAVAKALEAYPRFNSSLSEDAQSLILKKYINIGVAVDTPNGLVVPVFKDVNKKGIIELSRELAEISKKARAGKLTASDMQGGCFTISSLGGIGGTQFTPIVNAPEVAILGVSKSEMTPVWNGKEFTPRLMLPLSLSYDHRVIDGADGARFITFINGVLSDLRRLVM</sequence>
<evidence type="ECO:0000313" key="14">
    <source>
        <dbReference type="Proteomes" id="UP000255098"/>
    </source>
</evidence>
<comment type="cofactor">
    <cofactor evidence="9">
        <name>(R)-lipoate</name>
        <dbReference type="ChEBI" id="CHEBI:83088"/>
    </cofactor>
    <text evidence="9">Binds 3 lipoyl cofactors covalently.</text>
</comment>
<feature type="domain" description="Lipoyl-binding" evidence="11">
    <location>
        <begin position="99"/>
        <end position="172"/>
    </location>
</feature>
<dbReference type="InterPro" id="IPR003016">
    <property type="entry name" value="2-oxoA_DH_lipoyl-BS"/>
</dbReference>
<evidence type="ECO:0000256" key="4">
    <source>
        <dbReference type="ARBA" id="ARBA00022737"/>
    </source>
</evidence>
<evidence type="ECO:0000313" key="13">
    <source>
        <dbReference type="EMBL" id="SUB24537.1"/>
    </source>
</evidence>
<organism evidence="13 14">
    <name type="scientific">Avibacterium avium</name>
    <name type="common">Pasteurella avium</name>
    <dbReference type="NCBI Taxonomy" id="751"/>
    <lineage>
        <taxon>Bacteria</taxon>
        <taxon>Pseudomonadati</taxon>
        <taxon>Pseudomonadota</taxon>
        <taxon>Gammaproteobacteria</taxon>
        <taxon>Pasteurellales</taxon>
        <taxon>Pasteurellaceae</taxon>
        <taxon>Avibacterium</taxon>
    </lineage>
</organism>
<evidence type="ECO:0000256" key="3">
    <source>
        <dbReference type="ARBA" id="ARBA00022679"/>
    </source>
</evidence>
<dbReference type="EC" id="2.3.1.12" evidence="9"/>
<name>A0A379AS75_AVIAV</name>
<protein>
    <recommendedName>
        <fullName evidence="9">Acetyltransferase component of pyruvate dehydrogenase complex</fullName>
        <ecNumber evidence="9">2.3.1.12</ecNumber>
    </recommendedName>
</protein>
<comment type="similarity">
    <text evidence="1 9">Belongs to the 2-oxoacid dehydrogenase family.</text>
</comment>
<dbReference type="SUPFAM" id="SSF52777">
    <property type="entry name" value="CoA-dependent acyltransferases"/>
    <property type="match status" value="1"/>
</dbReference>
<evidence type="ECO:0000256" key="9">
    <source>
        <dbReference type="RuleBase" id="RU361137"/>
    </source>
</evidence>
<feature type="domain" description="Lipoyl-binding" evidence="11">
    <location>
        <begin position="2"/>
        <end position="75"/>
    </location>
</feature>
<keyword evidence="3 9" id="KW-0808">Transferase</keyword>
<keyword evidence="14" id="KW-1185">Reference proteome</keyword>
<dbReference type="InterPro" id="IPR001078">
    <property type="entry name" value="2-oxoacid_DH_actylTfrase"/>
</dbReference>
<evidence type="ECO:0000259" key="12">
    <source>
        <dbReference type="PROSITE" id="PS51826"/>
    </source>
</evidence>
<comment type="subunit">
    <text evidence="2 9">Forms a 24-polypeptide structural core with octahedral symmetry.</text>
</comment>
<feature type="region of interest" description="Disordered" evidence="10">
    <location>
        <begin position="282"/>
        <end position="307"/>
    </location>
</feature>
<dbReference type="NCBIfam" id="TIGR01348">
    <property type="entry name" value="PDHac_trf_long"/>
    <property type="match status" value="1"/>
</dbReference>
<dbReference type="PROSITE" id="PS00189">
    <property type="entry name" value="LIPOYL"/>
    <property type="match status" value="3"/>
</dbReference>
<dbReference type="InterPro" id="IPR011053">
    <property type="entry name" value="Single_hybrid_motif"/>
</dbReference>
<dbReference type="SUPFAM" id="SSF47005">
    <property type="entry name" value="Peripheral subunit-binding domain of 2-oxo acid dehydrogenase complex"/>
    <property type="match status" value="1"/>
</dbReference>
<dbReference type="AlphaFoldDB" id="A0A379AS75"/>
<accession>A0A379AS75</accession>
<dbReference type="Proteomes" id="UP000255098">
    <property type="component" value="Unassembled WGS sequence"/>
</dbReference>
<evidence type="ECO:0000256" key="6">
    <source>
        <dbReference type="ARBA" id="ARBA00023315"/>
    </source>
</evidence>
<evidence type="ECO:0000256" key="8">
    <source>
        <dbReference type="ARBA" id="ARBA00048370"/>
    </source>
</evidence>
<keyword evidence="4" id="KW-0677">Repeat</keyword>
<dbReference type="InterPro" id="IPR036625">
    <property type="entry name" value="E3-bd_dom_sf"/>
</dbReference>
<evidence type="ECO:0000256" key="5">
    <source>
        <dbReference type="ARBA" id="ARBA00022823"/>
    </source>
</evidence>
<dbReference type="InterPro" id="IPR004167">
    <property type="entry name" value="PSBD"/>
</dbReference>
<dbReference type="Gene3D" id="2.40.50.100">
    <property type="match status" value="3"/>
</dbReference>
<evidence type="ECO:0000256" key="1">
    <source>
        <dbReference type="ARBA" id="ARBA00007317"/>
    </source>
</evidence>
<dbReference type="FunFam" id="2.40.50.100:FF:000009">
    <property type="entry name" value="Acetyltransferase component of pyruvate dehydrogenase complex"/>
    <property type="match status" value="3"/>
</dbReference>
<dbReference type="Gene3D" id="3.30.559.10">
    <property type="entry name" value="Chloramphenicol acetyltransferase-like domain"/>
    <property type="match status" value="1"/>
</dbReference>
<dbReference type="InterPro" id="IPR050743">
    <property type="entry name" value="2-oxoacid_DH_E2_comp"/>
</dbReference>
<reference evidence="13 14" key="1">
    <citation type="submission" date="2018-06" db="EMBL/GenBank/DDBJ databases">
        <authorList>
            <consortium name="Pathogen Informatics"/>
            <person name="Doyle S."/>
        </authorList>
    </citation>
    <scope>NUCLEOTIDE SEQUENCE [LARGE SCALE GENOMIC DNA]</scope>
    <source>
        <strain evidence="14">NCTC 11297</strain>
    </source>
</reference>
<evidence type="ECO:0000256" key="7">
    <source>
        <dbReference type="ARBA" id="ARBA00025211"/>
    </source>
</evidence>
<dbReference type="FunFam" id="3.30.559.10:FF:000004">
    <property type="entry name" value="Acetyltransferase component of pyruvate dehydrogenase complex"/>
    <property type="match status" value="1"/>
</dbReference>
<dbReference type="GO" id="GO:0006086">
    <property type="term" value="P:pyruvate decarboxylation to acetyl-CoA"/>
    <property type="evidence" value="ECO:0007669"/>
    <property type="project" value="UniProtKB-UniRule"/>
</dbReference>
<dbReference type="PROSITE" id="PS51826">
    <property type="entry name" value="PSBD"/>
    <property type="match status" value="1"/>
</dbReference>
<feature type="domain" description="Peripheral subunit-binding (PSBD)" evidence="12">
    <location>
        <begin position="319"/>
        <end position="356"/>
    </location>
</feature>
<dbReference type="EMBL" id="UGSP01000001">
    <property type="protein sequence ID" value="SUB24537.1"/>
    <property type="molecule type" value="Genomic_DNA"/>
</dbReference>
<dbReference type="PROSITE" id="PS50968">
    <property type="entry name" value="BIOTINYL_LIPOYL"/>
    <property type="match status" value="3"/>
</dbReference>
<dbReference type="InterPro" id="IPR000089">
    <property type="entry name" value="Biotin_lipoyl"/>
</dbReference>
<comment type="function">
    <text evidence="7">The pyruvate dehydrogenase complex catalyzes the overall conversion of pyruvate to acetyl-CoA and CO(2). It contains multiple copies of three enzymatic components: pyruvate dehydrogenase (E1), dihydrolipoamide acetyltransferase (E2) and lipoamide dehydrogenase (E3).</text>
</comment>
<dbReference type="Gene3D" id="4.10.320.10">
    <property type="entry name" value="E3-binding domain"/>
    <property type="match status" value="1"/>
</dbReference>
<dbReference type="Pfam" id="PF02817">
    <property type="entry name" value="E3_binding"/>
    <property type="match status" value="1"/>
</dbReference>
<proteinExistence type="inferred from homology"/>
<dbReference type="FunFam" id="4.10.320.10:FF:000003">
    <property type="entry name" value="Acetyltransferase component of pyruvate dehydrogenase complex"/>
    <property type="match status" value="1"/>
</dbReference>
<dbReference type="Pfam" id="PF00198">
    <property type="entry name" value="2-oxoacid_dh"/>
    <property type="match status" value="1"/>
</dbReference>
<keyword evidence="6 9" id="KW-0012">Acyltransferase</keyword>
<dbReference type="GO" id="GO:0045254">
    <property type="term" value="C:pyruvate dehydrogenase complex"/>
    <property type="evidence" value="ECO:0007669"/>
    <property type="project" value="UniProtKB-UniRule"/>
</dbReference>
<dbReference type="NCBIfam" id="NF008814">
    <property type="entry name" value="PRK11854.1"/>
    <property type="match status" value="1"/>
</dbReference>
<evidence type="ECO:0000259" key="11">
    <source>
        <dbReference type="PROSITE" id="PS50968"/>
    </source>
</evidence>
<dbReference type="PANTHER" id="PTHR43178:SF2">
    <property type="entry name" value="DIHYDROLIPOYLLYSINE-RESIDUE ACETYLTRANSFERASE COMPONENT OF PYRUVATE DEHYDROGENASE COMPLEX"/>
    <property type="match status" value="1"/>
</dbReference>
<gene>
    <name evidence="13" type="primary">aceF</name>
    <name evidence="13" type="ORF">NCTC11297_01582</name>
</gene>
<dbReference type="PANTHER" id="PTHR43178">
    <property type="entry name" value="DIHYDROLIPOAMIDE ACETYLTRANSFERASE COMPONENT OF PYRUVATE DEHYDROGENASE COMPLEX"/>
    <property type="match status" value="1"/>
</dbReference>
<dbReference type="GO" id="GO:0004742">
    <property type="term" value="F:dihydrolipoyllysine-residue acetyltransferase activity"/>
    <property type="evidence" value="ECO:0007669"/>
    <property type="project" value="UniProtKB-UniRule"/>
</dbReference>
<dbReference type="Pfam" id="PF00364">
    <property type="entry name" value="Biotin_lipoyl"/>
    <property type="match status" value="3"/>
</dbReference>
<comment type="catalytic activity">
    <reaction evidence="8 9">
        <text>N(6)-[(R)-dihydrolipoyl]-L-lysyl-[protein] + acetyl-CoA = N(6)-[(R)-S(8)-acetyldihydrolipoyl]-L-lysyl-[protein] + CoA</text>
        <dbReference type="Rhea" id="RHEA:17017"/>
        <dbReference type="Rhea" id="RHEA-COMP:10475"/>
        <dbReference type="Rhea" id="RHEA-COMP:10478"/>
        <dbReference type="ChEBI" id="CHEBI:57287"/>
        <dbReference type="ChEBI" id="CHEBI:57288"/>
        <dbReference type="ChEBI" id="CHEBI:83100"/>
        <dbReference type="ChEBI" id="CHEBI:83111"/>
        <dbReference type="EC" id="2.3.1.12"/>
    </reaction>
</comment>
<dbReference type="InterPro" id="IPR006256">
    <property type="entry name" value="AcTrfase_Pyrv_DH_cplx"/>
</dbReference>
<dbReference type="SUPFAM" id="SSF51230">
    <property type="entry name" value="Single hybrid motif"/>
    <property type="match status" value="3"/>
</dbReference>
<dbReference type="GO" id="GO:0031405">
    <property type="term" value="F:lipoic acid binding"/>
    <property type="evidence" value="ECO:0007669"/>
    <property type="project" value="TreeGrafter"/>
</dbReference>